<organism evidence="2 3">
    <name type="scientific">Candidatus Tanganyikabacteria bacterium</name>
    <dbReference type="NCBI Taxonomy" id="2961651"/>
    <lineage>
        <taxon>Bacteria</taxon>
        <taxon>Bacillati</taxon>
        <taxon>Candidatus Sericytochromatia</taxon>
        <taxon>Candidatus Tanganyikabacteria</taxon>
    </lineage>
</organism>
<proteinExistence type="predicted"/>
<keyword evidence="1" id="KW-1133">Transmembrane helix</keyword>
<dbReference type="AlphaFoldDB" id="A0A938BN43"/>
<comment type="caution">
    <text evidence="2">The sequence shown here is derived from an EMBL/GenBank/DDBJ whole genome shotgun (WGS) entry which is preliminary data.</text>
</comment>
<keyword evidence="1" id="KW-0812">Transmembrane</keyword>
<evidence type="ECO:0000313" key="2">
    <source>
        <dbReference type="EMBL" id="MBM3274834.1"/>
    </source>
</evidence>
<keyword evidence="1" id="KW-0472">Membrane</keyword>
<name>A0A938BN43_9BACT</name>
<evidence type="ECO:0000256" key="1">
    <source>
        <dbReference type="SAM" id="Phobius"/>
    </source>
</evidence>
<feature type="transmembrane region" description="Helical" evidence="1">
    <location>
        <begin position="91"/>
        <end position="112"/>
    </location>
</feature>
<evidence type="ECO:0000313" key="3">
    <source>
        <dbReference type="Proteomes" id="UP000703893"/>
    </source>
</evidence>
<feature type="transmembrane region" description="Helical" evidence="1">
    <location>
        <begin position="63"/>
        <end position="85"/>
    </location>
</feature>
<gene>
    <name evidence="2" type="ORF">FJZ00_06755</name>
</gene>
<reference evidence="2 3" key="1">
    <citation type="submission" date="2019-03" db="EMBL/GenBank/DDBJ databases">
        <title>Lake Tanganyika Metagenome-Assembled Genomes (MAGs).</title>
        <authorList>
            <person name="Tran P."/>
        </authorList>
    </citation>
    <scope>NUCLEOTIDE SEQUENCE [LARGE SCALE GENOMIC DNA]</scope>
    <source>
        <strain evidence="2">K_DeepCast_65m_m2_236</strain>
    </source>
</reference>
<dbReference type="EMBL" id="VGJX01000345">
    <property type="protein sequence ID" value="MBM3274834.1"/>
    <property type="molecule type" value="Genomic_DNA"/>
</dbReference>
<sequence>MLEPVTGSPHIRKQLDMIEFPRTGDGIQARPQESDRLILSKRSEPPKVDAAPPVKKKWSVPKLLGGLAIAGIGLAGTAALVTGAWATAPFWAGWAMMGIIGGGTYIAAKGAAELGKKWRERREAIGPAEAEPPLSKPALAR</sequence>
<protein>
    <submittedName>
        <fullName evidence="2">Uncharacterized protein</fullName>
    </submittedName>
</protein>
<dbReference type="Proteomes" id="UP000703893">
    <property type="component" value="Unassembled WGS sequence"/>
</dbReference>
<accession>A0A938BN43</accession>